<dbReference type="SMART" id="SM00355">
    <property type="entry name" value="ZnF_C2H2"/>
    <property type="match status" value="1"/>
</dbReference>
<gene>
    <name evidence="3" type="ORF">ODALV1_LOCUS8151</name>
</gene>
<keyword evidence="1" id="KW-0863">Zinc-finger</keyword>
<evidence type="ECO:0000313" key="4">
    <source>
        <dbReference type="Proteomes" id="UP001642540"/>
    </source>
</evidence>
<protein>
    <recommendedName>
        <fullName evidence="2">C2H2-type domain-containing protein</fullName>
    </recommendedName>
</protein>
<proteinExistence type="predicted"/>
<keyword evidence="4" id="KW-1185">Reference proteome</keyword>
<name>A0ABP1Q7A1_9HEXA</name>
<sequence>MMSSSSPQSFQRSPLFEVIRATWNVRSEFRDQDLPHRSAVVQTSEADDNLSMLGMNIRNRTNEDPTSPPAPAVSTIECIDLTLDDDDDEQAAAIEVDNLDGLCEEVNAEQESTSSSKTIQVSMTNIGDLLYAGIKIHWMLEASKNFLEYLKCGICSHCVCLDRGKNARGGGIGSAYDEMKYHILEKHLHELEGKRKQCSGVVNQPNLTCPICTVEFADSKSLEKHKKRHGVPEMGLVTLLQHLNSRDRGQECTSRHSRPAEYIFSRKRKRIFPVQRE</sequence>
<keyword evidence="1" id="KW-0479">Metal-binding</keyword>
<evidence type="ECO:0000259" key="2">
    <source>
        <dbReference type="PROSITE" id="PS50157"/>
    </source>
</evidence>
<reference evidence="3 4" key="1">
    <citation type="submission" date="2024-08" db="EMBL/GenBank/DDBJ databases">
        <authorList>
            <person name="Cucini C."/>
            <person name="Frati F."/>
        </authorList>
    </citation>
    <scope>NUCLEOTIDE SEQUENCE [LARGE SCALE GENOMIC DNA]</scope>
</reference>
<dbReference type="InterPro" id="IPR013087">
    <property type="entry name" value="Znf_C2H2_type"/>
</dbReference>
<dbReference type="PROSITE" id="PS50157">
    <property type="entry name" value="ZINC_FINGER_C2H2_2"/>
    <property type="match status" value="1"/>
</dbReference>
<accession>A0ABP1Q7A1</accession>
<dbReference type="Proteomes" id="UP001642540">
    <property type="component" value="Unassembled WGS sequence"/>
</dbReference>
<keyword evidence="1" id="KW-0862">Zinc</keyword>
<evidence type="ECO:0000256" key="1">
    <source>
        <dbReference type="PROSITE-ProRule" id="PRU00042"/>
    </source>
</evidence>
<organism evidence="3 4">
    <name type="scientific">Orchesella dallaii</name>
    <dbReference type="NCBI Taxonomy" id="48710"/>
    <lineage>
        <taxon>Eukaryota</taxon>
        <taxon>Metazoa</taxon>
        <taxon>Ecdysozoa</taxon>
        <taxon>Arthropoda</taxon>
        <taxon>Hexapoda</taxon>
        <taxon>Collembola</taxon>
        <taxon>Entomobryomorpha</taxon>
        <taxon>Entomobryoidea</taxon>
        <taxon>Orchesellidae</taxon>
        <taxon>Orchesellinae</taxon>
        <taxon>Orchesella</taxon>
    </lineage>
</organism>
<feature type="domain" description="C2H2-type" evidence="2">
    <location>
        <begin position="207"/>
        <end position="229"/>
    </location>
</feature>
<evidence type="ECO:0000313" key="3">
    <source>
        <dbReference type="EMBL" id="CAL8092211.1"/>
    </source>
</evidence>
<dbReference type="EMBL" id="CAXLJM020000025">
    <property type="protein sequence ID" value="CAL8092211.1"/>
    <property type="molecule type" value="Genomic_DNA"/>
</dbReference>
<dbReference type="PROSITE" id="PS00028">
    <property type="entry name" value="ZINC_FINGER_C2H2_1"/>
    <property type="match status" value="1"/>
</dbReference>
<comment type="caution">
    <text evidence="3">The sequence shown here is derived from an EMBL/GenBank/DDBJ whole genome shotgun (WGS) entry which is preliminary data.</text>
</comment>